<reference evidence="2 3" key="1">
    <citation type="journal article" date="2021" name="Genome Biol.">
        <title>AFLAP: assembly-free linkage analysis pipeline using k-mers from genome sequencing data.</title>
        <authorList>
            <person name="Fletcher K."/>
            <person name="Zhang L."/>
            <person name="Gil J."/>
            <person name="Han R."/>
            <person name="Cavanaugh K."/>
            <person name="Michelmore R."/>
        </authorList>
    </citation>
    <scope>NUCLEOTIDE SEQUENCE [LARGE SCALE GENOMIC DNA]</scope>
    <source>
        <strain evidence="2 3">SF5</strain>
    </source>
</reference>
<dbReference type="AlphaFoldDB" id="A0A976FNB9"/>
<proteinExistence type="predicted"/>
<dbReference type="KEGG" id="blac:94349567"/>
<evidence type="ECO:0000313" key="3">
    <source>
        <dbReference type="Proteomes" id="UP000294530"/>
    </source>
</evidence>
<evidence type="ECO:0000256" key="1">
    <source>
        <dbReference type="SAM" id="MobiDB-lite"/>
    </source>
</evidence>
<sequence>MNVVISEAEEDEDCHSILRKSHPEEVKRNDESYEQFIKIRETFDLSSVEFNSMLDTSDHNASVSPSSTLSGHFESDVAFHVTEKTDSGRSSISQSDVMPLSLQLSISSQSLGHQDASEYLSPLLPATENALDTKQAMKQGRQQTCQPELAASLHASCMAIEASRGDQRSIDPVALKAASFSALIPTEMCAGTFRRIKRLAPNNNRRYQRSQTSGRVPETMNCRLAQLRRERAEEESQCESRLLVASLLKQPRKVESGFAHVKRNTIAQKVFAASCSPVTKSCCARELCRFKSPWVSPDLVANLRGIMNSSELTPAPLRRQSVTTTAVPTSAKMLFHNTALTSVSSRKLSSRRVKRNLSPHDSTPSKLR</sequence>
<dbReference type="RefSeq" id="XP_067819289.1">
    <property type="nucleotide sequence ID" value="XM_067963896.1"/>
</dbReference>
<dbReference type="EMBL" id="SHOA02000007">
    <property type="protein sequence ID" value="TDH69790.1"/>
    <property type="molecule type" value="Genomic_DNA"/>
</dbReference>
<evidence type="ECO:0000313" key="2">
    <source>
        <dbReference type="EMBL" id="TDH69790.1"/>
    </source>
</evidence>
<gene>
    <name evidence="2" type="ORF">CCR75_005821</name>
</gene>
<dbReference type="Proteomes" id="UP000294530">
    <property type="component" value="Unassembled WGS sequence"/>
</dbReference>
<keyword evidence="3" id="KW-1185">Reference proteome</keyword>
<protein>
    <submittedName>
        <fullName evidence="2">Uncharacterized protein</fullName>
    </submittedName>
</protein>
<feature type="compositionally biased region" description="Basic residues" evidence="1">
    <location>
        <begin position="348"/>
        <end position="357"/>
    </location>
</feature>
<feature type="region of interest" description="Disordered" evidence="1">
    <location>
        <begin position="345"/>
        <end position="368"/>
    </location>
</feature>
<dbReference type="GeneID" id="94349567"/>
<organism evidence="2 3">
    <name type="scientific">Bremia lactucae</name>
    <name type="common">Lettuce downy mildew</name>
    <dbReference type="NCBI Taxonomy" id="4779"/>
    <lineage>
        <taxon>Eukaryota</taxon>
        <taxon>Sar</taxon>
        <taxon>Stramenopiles</taxon>
        <taxon>Oomycota</taxon>
        <taxon>Peronosporomycetes</taxon>
        <taxon>Peronosporales</taxon>
        <taxon>Peronosporaceae</taxon>
        <taxon>Bremia</taxon>
    </lineage>
</organism>
<comment type="caution">
    <text evidence="2">The sequence shown here is derived from an EMBL/GenBank/DDBJ whole genome shotgun (WGS) entry which is preliminary data.</text>
</comment>
<accession>A0A976FNB9</accession>
<name>A0A976FNB9_BRELC</name>
<feature type="compositionally biased region" description="Polar residues" evidence="1">
    <location>
        <begin position="359"/>
        <end position="368"/>
    </location>
</feature>
<dbReference type="OrthoDB" id="121008at2759"/>